<dbReference type="AlphaFoldDB" id="C7NSE7"/>
<evidence type="ECO:0000313" key="1">
    <source>
        <dbReference type="EMBL" id="ACV12034.1"/>
    </source>
</evidence>
<sequence length="40" mass="4387">MTEKFVNALNSQYDRPDINETDGTVATGVRIYRAAPSGDI</sequence>
<protein>
    <submittedName>
        <fullName evidence="1">Uncharacterized protein</fullName>
    </submittedName>
</protein>
<gene>
    <name evidence="1" type="ordered locus">Huta_1864</name>
</gene>
<keyword evidence="2" id="KW-1185">Reference proteome</keyword>
<dbReference type="KEGG" id="hut:Huta_1864"/>
<dbReference type="EMBL" id="CP001687">
    <property type="protein sequence ID" value="ACV12034.1"/>
    <property type="molecule type" value="Genomic_DNA"/>
</dbReference>
<accession>C7NSE7</accession>
<proteinExistence type="predicted"/>
<name>C7NSE7_HALUD</name>
<dbReference type="HOGENOM" id="CLU_3282795_0_0_2"/>
<organism evidence="1 2">
    <name type="scientific">Halorhabdus utahensis (strain DSM 12940 / JCM 11049 / AX-2)</name>
    <dbReference type="NCBI Taxonomy" id="519442"/>
    <lineage>
        <taxon>Archaea</taxon>
        <taxon>Methanobacteriati</taxon>
        <taxon>Methanobacteriota</taxon>
        <taxon>Stenosarchaea group</taxon>
        <taxon>Halobacteria</taxon>
        <taxon>Halobacteriales</taxon>
        <taxon>Haloarculaceae</taxon>
        <taxon>Halorhabdus</taxon>
    </lineage>
</organism>
<dbReference type="Proteomes" id="UP000002071">
    <property type="component" value="Chromosome"/>
</dbReference>
<reference evidence="1 2" key="1">
    <citation type="journal article" date="2009" name="Stand. Genomic Sci.">
        <title>Complete genome sequence of Halorhabdus utahensis type strain (AX-2).</title>
        <authorList>
            <person name="Anderson I."/>
            <person name="Tindall B.J."/>
            <person name="Pomrenke H."/>
            <person name="Goker M."/>
            <person name="Lapidus A."/>
            <person name="Nolan M."/>
            <person name="Copeland A."/>
            <person name="Glavina Del Rio T."/>
            <person name="Chen F."/>
            <person name="Tice H."/>
            <person name="Cheng J.F."/>
            <person name="Lucas S."/>
            <person name="Chertkov O."/>
            <person name="Bruce D."/>
            <person name="Brettin T."/>
            <person name="Detter J.C."/>
            <person name="Han C."/>
            <person name="Goodwin L."/>
            <person name="Land M."/>
            <person name="Hauser L."/>
            <person name="Chang Y.J."/>
            <person name="Jeffries C.D."/>
            <person name="Pitluck S."/>
            <person name="Pati A."/>
            <person name="Mavromatis K."/>
            <person name="Ivanova N."/>
            <person name="Ovchinnikova G."/>
            <person name="Chen A."/>
            <person name="Palaniappan K."/>
            <person name="Chain P."/>
            <person name="Rohde M."/>
            <person name="Bristow J."/>
            <person name="Eisen J.A."/>
            <person name="Markowitz V."/>
            <person name="Hugenholtz P."/>
            <person name="Kyrpides N.C."/>
            <person name="Klenk H.P."/>
        </authorList>
    </citation>
    <scope>NUCLEOTIDE SEQUENCE [LARGE SCALE GENOMIC DNA]</scope>
    <source>
        <strain evidence="2">DSM 12940 / JCM 11049 / AX-2</strain>
    </source>
</reference>
<evidence type="ECO:0000313" key="2">
    <source>
        <dbReference type="Proteomes" id="UP000002071"/>
    </source>
</evidence>
<dbReference type="STRING" id="519442.Huta_1864"/>